<dbReference type="PANTHER" id="PTHR13789:SF215">
    <property type="entry name" value="FAD-BINDING DOMAIN-CONTAINING PROTEIN-RELATED"/>
    <property type="match status" value="1"/>
</dbReference>
<evidence type="ECO:0000256" key="4">
    <source>
        <dbReference type="ARBA" id="ARBA00023002"/>
    </source>
</evidence>
<proteinExistence type="inferred from homology"/>
<evidence type="ECO:0000256" key="3">
    <source>
        <dbReference type="ARBA" id="ARBA00022827"/>
    </source>
</evidence>
<evidence type="ECO:0000313" key="7">
    <source>
        <dbReference type="EMBL" id="KAF2270187.1"/>
    </source>
</evidence>
<dbReference type="GO" id="GO:0071949">
    <property type="term" value="F:FAD binding"/>
    <property type="evidence" value="ECO:0007669"/>
    <property type="project" value="InterPro"/>
</dbReference>
<dbReference type="GO" id="GO:0004497">
    <property type="term" value="F:monooxygenase activity"/>
    <property type="evidence" value="ECO:0007669"/>
    <property type="project" value="UniProtKB-KW"/>
</dbReference>
<organism evidence="7 8">
    <name type="scientific">Lojkania enalia</name>
    <dbReference type="NCBI Taxonomy" id="147567"/>
    <lineage>
        <taxon>Eukaryota</taxon>
        <taxon>Fungi</taxon>
        <taxon>Dikarya</taxon>
        <taxon>Ascomycota</taxon>
        <taxon>Pezizomycotina</taxon>
        <taxon>Dothideomycetes</taxon>
        <taxon>Pleosporomycetidae</taxon>
        <taxon>Pleosporales</taxon>
        <taxon>Pleosporales incertae sedis</taxon>
        <taxon>Lojkania</taxon>
    </lineage>
</organism>
<dbReference type="SUPFAM" id="SSF54373">
    <property type="entry name" value="FAD-linked reductases, C-terminal domain"/>
    <property type="match status" value="1"/>
</dbReference>
<keyword evidence="4" id="KW-0560">Oxidoreductase</keyword>
<keyword evidence="5" id="KW-0503">Monooxygenase</keyword>
<evidence type="ECO:0000313" key="8">
    <source>
        <dbReference type="Proteomes" id="UP000800093"/>
    </source>
</evidence>
<keyword evidence="3" id="KW-0274">FAD</keyword>
<dbReference type="InterPro" id="IPR036188">
    <property type="entry name" value="FAD/NAD-bd_sf"/>
</dbReference>
<evidence type="ECO:0000259" key="6">
    <source>
        <dbReference type="Pfam" id="PF01494"/>
    </source>
</evidence>
<reference evidence="8" key="1">
    <citation type="journal article" date="2020" name="Stud. Mycol.">
        <title>101 Dothideomycetes genomes: A test case for predicting lifestyles and emergence of pathogens.</title>
        <authorList>
            <person name="Haridas S."/>
            <person name="Albert R."/>
            <person name="Binder M."/>
            <person name="Bloem J."/>
            <person name="LaButti K."/>
            <person name="Salamov A."/>
            <person name="Andreopoulos B."/>
            <person name="Baker S."/>
            <person name="Barry K."/>
            <person name="Bills G."/>
            <person name="Bluhm B."/>
            <person name="Cannon C."/>
            <person name="Castanera R."/>
            <person name="Culley D."/>
            <person name="Daum C."/>
            <person name="Ezra D."/>
            <person name="Gonzalez J."/>
            <person name="Henrissat B."/>
            <person name="Kuo A."/>
            <person name="Liang C."/>
            <person name="Lipzen A."/>
            <person name="Lutzoni F."/>
            <person name="Magnuson J."/>
            <person name="Mondo S."/>
            <person name="Nolan M."/>
            <person name="Ohm R."/>
            <person name="Pangilinan J."/>
            <person name="Park H.-J."/>
            <person name="Ramirez L."/>
            <person name="Alfaro M."/>
            <person name="Sun H."/>
            <person name="Tritt A."/>
            <person name="Yoshinaga Y."/>
            <person name="Zwiers L.-H."/>
            <person name="Turgeon B."/>
            <person name="Goodwin S."/>
            <person name="Spatafora J."/>
            <person name="Crous P."/>
            <person name="Grigoriev I."/>
        </authorList>
    </citation>
    <scope>NUCLEOTIDE SEQUENCE [LARGE SCALE GENOMIC DNA]</scope>
    <source>
        <strain evidence="8">CBS 304.66</strain>
    </source>
</reference>
<evidence type="ECO:0000256" key="1">
    <source>
        <dbReference type="ARBA" id="ARBA00007992"/>
    </source>
</evidence>
<evidence type="ECO:0000256" key="5">
    <source>
        <dbReference type="ARBA" id="ARBA00023033"/>
    </source>
</evidence>
<accession>A0A9P4TQM6</accession>
<dbReference type="InterPro" id="IPR002938">
    <property type="entry name" value="FAD-bd"/>
</dbReference>
<evidence type="ECO:0000256" key="2">
    <source>
        <dbReference type="ARBA" id="ARBA00022630"/>
    </source>
</evidence>
<dbReference type="Pfam" id="PF01494">
    <property type="entry name" value="FAD_binding_3"/>
    <property type="match status" value="1"/>
</dbReference>
<dbReference type="SUPFAM" id="SSF51905">
    <property type="entry name" value="FAD/NAD(P)-binding domain"/>
    <property type="match status" value="1"/>
</dbReference>
<dbReference type="AlphaFoldDB" id="A0A9P4TQM6"/>
<dbReference type="InterPro" id="IPR050493">
    <property type="entry name" value="FAD-dep_Monooxygenase_BioMet"/>
</dbReference>
<name>A0A9P4TQM6_9PLEO</name>
<dbReference type="PANTHER" id="PTHR13789">
    <property type="entry name" value="MONOOXYGENASE"/>
    <property type="match status" value="1"/>
</dbReference>
<gene>
    <name evidence="7" type="ORF">CC78DRAFT_486057</name>
</gene>
<keyword evidence="8" id="KW-1185">Reference proteome</keyword>
<dbReference type="Proteomes" id="UP000800093">
    <property type="component" value="Unassembled WGS sequence"/>
</dbReference>
<feature type="domain" description="FAD-binding" evidence="6">
    <location>
        <begin position="2"/>
        <end position="326"/>
    </location>
</feature>
<comment type="similarity">
    <text evidence="1">Belongs to the paxM FAD-dependent monooxygenase family.</text>
</comment>
<comment type="caution">
    <text evidence="7">The sequence shown here is derived from an EMBL/GenBank/DDBJ whole genome shotgun (WGS) entry which is preliminary data.</text>
</comment>
<sequence length="470" mass="52459">MNVGIVGAGIAGLSAAIALRRAGHNVEIFEKSAFKNEIGAAILLTPNGNRVLRRWGFDFGKARPVDFKQFRALDGGTLGHITREDLSGVEERFGERMCAYHRVDLHRGLREVAVGEQEGWAEAKIRLGAEVVGVDAEKGEVRLKGGETVVKEFLVLADGCHTAFLSQITGEDIPTKKIGKSVYRMLSPFEKVKEHPVAKQLWAGQPAGFVQFIYGDLFVVTYPCRDEEMLNIAIFHDTRPEEWQKEGWQSDTTLEKVLDVLEGCHDILKYLPTTADSIKVYTVTQRPPSTRIFNGRTLCIGDTVHFMLPSHAQGGCSAIEDAAALEVLFSTHSANSPSSPSPSPKPFHHTSESLRSRLELYQHLRLPRSATTQILSSTNPHLTMEGLKQKNAEIRKFYAGDLPPWPNGCGPWSQPIREFFYDYDIHQEAEKALNAWDEENKGFSNRKEKSFRWFGNVKDWAVGELGAVPK</sequence>
<dbReference type="EMBL" id="ML986580">
    <property type="protein sequence ID" value="KAF2270187.1"/>
    <property type="molecule type" value="Genomic_DNA"/>
</dbReference>
<dbReference type="OrthoDB" id="9993796at2759"/>
<dbReference type="Gene3D" id="3.50.50.60">
    <property type="entry name" value="FAD/NAD(P)-binding domain"/>
    <property type="match status" value="1"/>
</dbReference>
<keyword evidence="2" id="KW-0285">Flavoprotein</keyword>
<protein>
    <submittedName>
        <fullName evidence="7">FAD/NAD(P)-binding domain-containing protein</fullName>
    </submittedName>
</protein>
<dbReference type="PRINTS" id="PR00420">
    <property type="entry name" value="RNGMNOXGNASE"/>
</dbReference>